<organism evidence="2 3">
    <name type="scientific">Candidatus Falkowbacteria bacterium CG10_big_fil_rev_8_21_14_0_10_37_18</name>
    <dbReference type="NCBI Taxonomy" id="1974562"/>
    <lineage>
        <taxon>Bacteria</taxon>
        <taxon>Candidatus Falkowiibacteriota</taxon>
    </lineage>
</organism>
<dbReference type="EMBL" id="PFAL01000007">
    <property type="protein sequence ID" value="PIR95806.1"/>
    <property type="molecule type" value="Genomic_DNA"/>
</dbReference>
<dbReference type="GO" id="GO:0003677">
    <property type="term" value="F:DNA binding"/>
    <property type="evidence" value="ECO:0007669"/>
    <property type="project" value="InterPro"/>
</dbReference>
<dbReference type="NCBIfam" id="TIGR01764">
    <property type="entry name" value="excise"/>
    <property type="match status" value="1"/>
</dbReference>
<reference evidence="3" key="1">
    <citation type="submission" date="2017-09" db="EMBL/GenBank/DDBJ databases">
        <title>Depth-based differentiation of microbial function through sediment-hosted aquifers and enrichment of novel symbionts in the deep terrestrial subsurface.</title>
        <authorList>
            <person name="Probst A.J."/>
            <person name="Ladd B."/>
            <person name="Jarett J.K."/>
            <person name="Geller-Mcgrath D.E."/>
            <person name="Sieber C.M.K."/>
            <person name="Emerson J.B."/>
            <person name="Anantharaman K."/>
            <person name="Thomas B.C."/>
            <person name="Malmstrom R."/>
            <person name="Stieglmeier M."/>
            <person name="Klingl A."/>
            <person name="Woyke T."/>
            <person name="Ryan C.M."/>
            <person name="Banfield J.F."/>
        </authorList>
    </citation>
    <scope>NUCLEOTIDE SEQUENCE [LARGE SCALE GENOMIC DNA]</scope>
</reference>
<dbReference type="InterPro" id="IPR010093">
    <property type="entry name" value="SinI_DNA-bd"/>
</dbReference>
<proteinExistence type="predicted"/>
<name>A0A2H0V9M3_9BACT</name>
<sequence length="87" mass="9953">MLNTHTTEEIKPHAVYTTGEAEKILKISNSTLKRLLKKGLLKANKVGKQYRILGLEILKLVSPVVEHKAIEAYLDLKKKVIEKTEEW</sequence>
<protein>
    <recommendedName>
        <fullName evidence="1">Helix-turn-helix domain-containing protein</fullName>
    </recommendedName>
</protein>
<accession>A0A2H0V9M3</accession>
<dbReference type="Proteomes" id="UP000229972">
    <property type="component" value="Unassembled WGS sequence"/>
</dbReference>
<comment type="caution">
    <text evidence="2">The sequence shown here is derived from an EMBL/GenBank/DDBJ whole genome shotgun (WGS) entry which is preliminary data.</text>
</comment>
<dbReference type="InterPro" id="IPR041657">
    <property type="entry name" value="HTH_17"/>
</dbReference>
<dbReference type="Pfam" id="PF12728">
    <property type="entry name" value="HTH_17"/>
    <property type="match status" value="1"/>
</dbReference>
<dbReference type="AlphaFoldDB" id="A0A2H0V9M3"/>
<gene>
    <name evidence="2" type="ORF">COT93_00470</name>
</gene>
<evidence type="ECO:0000259" key="1">
    <source>
        <dbReference type="Pfam" id="PF12728"/>
    </source>
</evidence>
<feature type="domain" description="Helix-turn-helix" evidence="1">
    <location>
        <begin position="15"/>
        <end position="59"/>
    </location>
</feature>
<evidence type="ECO:0000313" key="3">
    <source>
        <dbReference type="Proteomes" id="UP000229972"/>
    </source>
</evidence>
<evidence type="ECO:0000313" key="2">
    <source>
        <dbReference type="EMBL" id="PIR95806.1"/>
    </source>
</evidence>